<dbReference type="Proteomes" id="UP000070501">
    <property type="component" value="Unassembled WGS sequence"/>
</dbReference>
<dbReference type="GO" id="GO:0030151">
    <property type="term" value="F:molybdenum ion binding"/>
    <property type="evidence" value="ECO:0007669"/>
    <property type="project" value="InterPro"/>
</dbReference>
<dbReference type="Gene3D" id="2.60.40.650">
    <property type="match status" value="1"/>
</dbReference>
<dbReference type="InterPro" id="IPR000572">
    <property type="entry name" value="OxRdtase_Mopterin-bd_dom"/>
</dbReference>
<dbReference type="GO" id="GO:0006790">
    <property type="term" value="P:sulfur compound metabolic process"/>
    <property type="evidence" value="ECO:0007669"/>
    <property type="project" value="TreeGrafter"/>
</dbReference>
<sequence>MHTHDTQPLNDEPPIDKLMSSFITSDGYHRNHGSLPTAAQVDENRHRVLVDGFVETTLSLSAADLRTKFRQHEVVCALQCAGNRRHDMRTAVKDVEGIDWLDGAVMNCRWKGPLLKDVLEGAVVALDSHQIPNAHVAFASEVVGCENDSWYGASIPLGRALDRSKEVVLALERNGELLGIHHGYPVRVIVPGVAGARAVKWLEKITVQLQESNNYYMQKDYKALPPDAQDDQSAEPFWGTTPAVQDMPVNSVIAHPRTGDTVRLDGGEVACRGYALPSGDGGPVVKVEVSTNLGKTWKAAELENHGDDSKWTWVFWKASVELKSGEAGTIYSRATDALGNTQPESPPWNLRGVCYNGYGEAKDLTVE</sequence>
<keyword evidence="6" id="KW-0408">Iron</keyword>
<evidence type="ECO:0000259" key="8">
    <source>
        <dbReference type="Pfam" id="PF03404"/>
    </source>
</evidence>
<dbReference type="EMBL" id="KQ964264">
    <property type="protein sequence ID" value="KXJ87101.1"/>
    <property type="molecule type" value="Genomic_DNA"/>
</dbReference>
<keyword evidence="4" id="KW-0479">Metal-binding</keyword>
<dbReference type="OrthoDB" id="10051395at2759"/>
<gene>
    <name evidence="9" type="ORF">Micbo1qcDRAFT_32356</name>
</gene>
<protein>
    <submittedName>
        <fullName evidence="9">Putative sulfite oxidase</fullName>
    </submittedName>
</protein>
<dbReference type="InterPro" id="IPR005066">
    <property type="entry name" value="MoCF_OxRdtse_dimer"/>
</dbReference>
<dbReference type="Pfam" id="PF03404">
    <property type="entry name" value="Mo-co_dimer"/>
    <property type="match status" value="1"/>
</dbReference>
<dbReference type="InterPro" id="IPR014756">
    <property type="entry name" value="Ig_E-set"/>
</dbReference>
<organism evidence="9 10">
    <name type="scientific">Microdochium bolleyi</name>
    <dbReference type="NCBI Taxonomy" id="196109"/>
    <lineage>
        <taxon>Eukaryota</taxon>
        <taxon>Fungi</taxon>
        <taxon>Dikarya</taxon>
        <taxon>Ascomycota</taxon>
        <taxon>Pezizomycotina</taxon>
        <taxon>Sordariomycetes</taxon>
        <taxon>Xylariomycetidae</taxon>
        <taxon>Xylariales</taxon>
        <taxon>Microdochiaceae</taxon>
        <taxon>Microdochium</taxon>
    </lineage>
</organism>
<evidence type="ECO:0000259" key="7">
    <source>
        <dbReference type="Pfam" id="PF00174"/>
    </source>
</evidence>
<reference evidence="10" key="1">
    <citation type="submission" date="2016-02" db="EMBL/GenBank/DDBJ databases">
        <title>Draft genome sequence of Microdochium bolleyi, a fungal endophyte of beachgrass.</title>
        <authorList>
            <consortium name="DOE Joint Genome Institute"/>
            <person name="David A.S."/>
            <person name="May G."/>
            <person name="Haridas S."/>
            <person name="Lim J."/>
            <person name="Wang M."/>
            <person name="Labutti K."/>
            <person name="Lipzen A."/>
            <person name="Barry K."/>
            <person name="Grigoriev I.V."/>
        </authorList>
    </citation>
    <scope>NUCLEOTIDE SEQUENCE [LARGE SCALE GENOMIC DNA]</scope>
    <source>
        <strain evidence="10">J235TASD1</strain>
    </source>
</reference>
<evidence type="ECO:0000256" key="4">
    <source>
        <dbReference type="ARBA" id="ARBA00022723"/>
    </source>
</evidence>
<dbReference type="Gene3D" id="3.90.420.10">
    <property type="entry name" value="Oxidoreductase, molybdopterin-binding domain"/>
    <property type="match status" value="1"/>
</dbReference>
<dbReference type="InterPro" id="IPR022407">
    <property type="entry name" value="OxRdtase_Mopterin_BS"/>
</dbReference>
<evidence type="ECO:0000313" key="9">
    <source>
        <dbReference type="EMBL" id="KXJ87101.1"/>
    </source>
</evidence>
<keyword evidence="5" id="KW-0560">Oxidoreductase</keyword>
<keyword evidence="2" id="KW-0500">Molybdenum</keyword>
<name>A0A136IQA0_9PEZI</name>
<dbReference type="InterPro" id="IPR036374">
    <property type="entry name" value="OxRdtase_Mopterin-bd_sf"/>
</dbReference>
<comment type="cofactor">
    <cofactor evidence="1">
        <name>Mo-molybdopterin</name>
        <dbReference type="ChEBI" id="CHEBI:71302"/>
    </cofactor>
</comment>
<dbReference type="SUPFAM" id="SSF56524">
    <property type="entry name" value="Oxidoreductase molybdopterin-binding domain"/>
    <property type="match status" value="1"/>
</dbReference>
<dbReference type="GO" id="GO:0005739">
    <property type="term" value="C:mitochondrion"/>
    <property type="evidence" value="ECO:0007669"/>
    <property type="project" value="TreeGrafter"/>
</dbReference>
<dbReference type="GO" id="GO:0043546">
    <property type="term" value="F:molybdopterin cofactor binding"/>
    <property type="evidence" value="ECO:0007669"/>
    <property type="project" value="InterPro"/>
</dbReference>
<dbReference type="GO" id="GO:0008482">
    <property type="term" value="F:sulfite oxidase activity"/>
    <property type="evidence" value="ECO:0007669"/>
    <property type="project" value="TreeGrafter"/>
</dbReference>
<dbReference type="InParanoid" id="A0A136IQA0"/>
<keyword evidence="10" id="KW-1185">Reference proteome</keyword>
<evidence type="ECO:0000256" key="5">
    <source>
        <dbReference type="ARBA" id="ARBA00023002"/>
    </source>
</evidence>
<dbReference type="STRING" id="196109.A0A136IQA0"/>
<feature type="domain" description="Moybdenum cofactor oxidoreductase dimerisation" evidence="8">
    <location>
        <begin position="243"/>
        <end position="358"/>
    </location>
</feature>
<evidence type="ECO:0000256" key="6">
    <source>
        <dbReference type="ARBA" id="ARBA00023004"/>
    </source>
</evidence>
<dbReference type="InterPro" id="IPR008335">
    <property type="entry name" value="Mopterin_OxRdtase_euk"/>
</dbReference>
<dbReference type="SUPFAM" id="SSF81296">
    <property type="entry name" value="E set domains"/>
    <property type="match status" value="1"/>
</dbReference>
<proteinExistence type="predicted"/>
<evidence type="ECO:0000256" key="1">
    <source>
        <dbReference type="ARBA" id="ARBA00001924"/>
    </source>
</evidence>
<dbReference type="GO" id="GO:0020037">
    <property type="term" value="F:heme binding"/>
    <property type="evidence" value="ECO:0007669"/>
    <property type="project" value="TreeGrafter"/>
</dbReference>
<evidence type="ECO:0000256" key="3">
    <source>
        <dbReference type="ARBA" id="ARBA00022617"/>
    </source>
</evidence>
<dbReference type="PRINTS" id="PR00407">
    <property type="entry name" value="EUMOPTERIN"/>
</dbReference>
<keyword evidence="3" id="KW-0349">Heme</keyword>
<feature type="domain" description="Oxidoreductase molybdopterin-binding" evidence="7">
    <location>
        <begin position="38"/>
        <end position="216"/>
    </location>
</feature>
<evidence type="ECO:0000256" key="2">
    <source>
        <dbReference type="ARBA" id="ARBA00022505"/>
    </source>
</evidence>
<accession>A0A136IQA0</accession>
<dbReference type="PANTHER" id="PTHR19372:SF7">
    <property type="entry name" value="SULFITE OXIDASE, MITOCHONDRIAL"/>
    <property type="match status" value="1"/>
</dbReference>
<dbReference type="PROSITE" id="PS00559">
    <property type="entry name" value="MOLYBDOPTERIN_EUK"/>
    <property type="match status" value="1"/>
</dbReference>
<dbReference type="AlphaFoldDB" id="A0A136IQA0"/>
<dbReference type="PANTHER" id="PTHR19372">
    <property type="entry name" value="SULFITE REDUCTASE"/>
    <property type="match status" value="1"/>
</dbReference>
<dbReference type="Pfam" id="PF00174">
    <property type="entry name" value="Oxidored_molyb"/>
    <property type="match status" value="1"/>
</dbReference>
<evidence type="ECO:0000313" key="10">
    <source>
        <dbReference type="Proteomes" id="UP000070501"/>
    </source>
</evidence>